<dbReference type="InterPro" id="IPR025962">
    <property type="entry name" value="SdpI/YhfL"/>
</dbReference>
<dbReference type="HOGENOM" id="CLU_093038_0_0_9"/>
<dbReference type="KEGG" id="tki:TKV_c06830"/>
<dbReference type="EMBL" id="CP009170">
    <property type="protein sequence ID" value="AIS51867.1"/>
    <property type="molecule type" value="Genomic_DNA"/>
</dbReference>
<proteinExistence type="predicted"/>
<dbReference type="Pfam" id="PF07853">
    <property type="entry name" value="DUF1648"/>
    <property type="match status" value="1"/>
</dbReference>
<dbReference type="AlphaFoldDB" id="A0A097APZ9"/>
<dbReference type="STRING" id="2325.TKV_c06830"/>
<dbReference type="InterPro" id="IPR012867">
    <property type="entry name" value="DUF1648"/>
</dbReference>
<evidence type="ECO:0000256" key="1">
    <source>
        <dbReference type="SAM" id="Phobius"/>
    </source>
</evidence>
<dbReference type="PANTHER" id="PTHR37810:SF5">
    <property type="entry name" value="IMMUNITY PROTEIN SDPI"/>
    <property type="match status" value="1"/>
</dbReference>
<dbReference type="Proteomes" id="UP000029669">
    <property type="component" value="Chromosome"/>
</dbReference>
<dbReference type="GO" id="GO:0009636">
    <property type="term" value="P:response to toxic substance"/>
    <property type="evidence" value="ECO:0007669"/>
    <property type="project" value="TreeGrafter"/>
</dbReference>
<feature type="transmembrane region" description="Helical" evidence="1">
    <location>
        <begin position="15"/>
        <end position="37"/>
    </location>
</feature>
<keyword evidence="1" id="KW-1133">Transmembrane helix</keyword>
<keyword evidence="1" id="KW-0812">Transmembrane</keyword>
<sequence>MDENYNVKYEIKKDWWLIGIIILIWIFTFAIFGRLPAKIPMHWNIYGQVDRFGSKIEIFILPVIITVIYLIMLFIPLIDPKRANYGRFAGAYRIIRAVVVIIFMAVYFASTYSALGYKIDMNIVGNLVIPFILIGFGSVMGKLYHNYFVGIRVPWTLADEEVWDKTHRFSGKVWITAGIIGLFASFFKGTWVTVFMLVLLITAVIVPIVYSYITFKNKGK</sequence>
<feature type="transmembrane region" description="Helical" evidence="1">
    <location>
        <begin position="127"/>
        <end position="149"/>
    </location>
</feature>
<feature type="domain" description="DUF1648" evidence="2">
    <location>
        <begin position="20"/>
        <end position="65"/>
    </location>
</feature>
<dbReference type="InterPro" id="IPR026272">
    <property type="entry name" value="SdpI"/>
</dbReference>
<evidence type="ECO:0000259" key="2">
    <source>
        <dbReference type="Pfam" id="PF07853"/>
    </source>
</evidence>
<keyword evidence="1" id="KW-0472">Membrane</keyword>
<dbReference type="PIRSF" id="PIRSF038959">
    <property type="entry name" value="SdpI"/>
    <property type="match status" value="1"/>
</dbReference>
<dbReference type="eggNOG" id="COG5658">
    <property type="taxonomic scope" value="Bacteria"/>
</dbReference>
<feature type="transmembrane region" description="Helical" evidence="1">
    <location>
        <begin position="194"/>
        <end position="213"/>
    </location>
</feature>
<feature type="transmembrane region" description="Helical" evidence="1">
    <location>
        <begin position="58"/>
        <end position="78"/>
    </location>
</feature>
<dbReference type="RefSeq" id="WP_049684740.1">
    <property type="nucleotide sequence ID" value="NZ_CP009170.1"/>
</dbReference>
<feature type="transmembrane region" description="Helical" evidence="1">
    <location>
        <begin position="90"/>
        <end position="115"/>
    </location>
</feature>
<evidence type="ECO:0000313" key="3">
    <source>
        <dbReference type="EMBL" id="AIS51867.1"/>
    </source>
</evidence>
<keyword evidence="4" id="KW-1185">Reference proteome</keyword>
<dbReference type="Pfam" id="PF13630">
    <property type="entry name" value="SdpI"/>
    <property type="match status" value="1"/>
</dbReference>
<reference evidence="4" key="1">
    <citation type="journal article" date="2015" name="Genome Announc.">
        <title>Whole-Genome Sequences of 80 Environmental and Clinical Isolates of Burkholderia pseudomallei.</title>
        <authorList>
            <person name="Johnson S.L."/>
            <person name="Baker A.L."/>
            <person name="Chain P.S."/>
            <person name="Currie B.J."/>
            <person name="Daligault H.E."/>
            <person name="Davenport K.W."/>
            <person name="Davis C.B."/>
            <person name="Inglis T.J."/>
            <person name="Kaestli M."/>
            <person name="Koren S."/>
            <person name="Mayo M."/>
            <person name="Merritt A.J."/>
            <person name="Price E.P."/>
            <person name="Sarovich D.S."/>
            <person name="Warner J."/>
            <person name="Rosovitz M.J."/>
        </authorList>
    </citation>
    <scope>NUCLEOTIDE SEQUENCE [LARGE SCALE GENOMIC DNA]</scope>
    <source>
        <strain evidence="4">DSM 2030</strain>
    </source>
</reference>
<gene>
    <name evidence="3" type="ORF">TKV_c06830</name>
</gene>
<dbReference type="OrthoDB" id="9808690at2"/>
<evidence type="ECO:0000313" key="4">
    <source>
        <dbReference type="Proteomes" id="UP000029669"/>
    </source>
</evidence>
<name>A0A097APZ9_THEKI</name>
<dbReference type="PANTHER" id="PTHR37810">
    <property type="entry name" value="IMMUNITY PROTEIN SDPI"/>
    <property type="match status" value="1"/>
</dbReference>
<accession>A0A097APZ9</accession>
<organism evidence="3 4">
    <name type="scientific">Thermoanaerobacter kivui</name>
    <name type="common">Acetogenium kivui</name>
    <dbReference type="NCBI Taxonomy" id="2325"/>
    <lineage>
        <taxon>Bacteria</taxon>
        <taxon>Bacillati</taxon>
        <taxon>Bacillota</taxon>
        <taxon>Clostridia</taxon>
        <taxon>Thermoanaerobacterales</taxon>
        <taxon>Thermoanaerobacteraceae</taxon>
        <taxon>Thermoanaerobacter</taxon>
    </lineage>
</organism>
<protein>
    <recommendedName>
        <fullName evidence="2">DUF1648 domain-containing protein</fullName>
    </recommendedName>
</protein>